<keyword evidence="3" id="KW-1185">Reference proteome</keyword>
<dbReference type="EMBL" id="KE346373">
    <property type="protein sequence ID" value="KJE97217.1"/>
    <property type="molecule type" value="Genomic_DNA"/>
</dbReference>
<dbReference type="Gene3D" id="3.80.10.10">
    <property type="entry name" value="Ribonuclease Inhibitor"/>
    <property type="match status" value="2"/>
</dbReference>
<accession>A0A0D2VZF0</accession>
<dbReference type="PhylomeDB" id="A0A0D2VZF0"/>
<dbReference type="InterPro" id="IPR052201">
    <property type="entry name" value="LRR-containing_regulator"/>
</dbReference>
<dbReference type="OrthoDB" id="272549at2759"/>
<dbReference type="Proteomes" id="UP000008743">
    <property type="component" value="Unassembled WGS sequence"/>
</dbReference>
<gene>
    <name evidence="2" type="ORF">CAOG_010095</name>
</gene>
<protein>
    <recommendedName>
        <fullName evidence="4">NOD3 protein</fullName>
    </recommendedName>
</protein>
<dbReference type="Pfam" id="PF13516">
    <property type="entry name" value="LRR_6"/>
    <property type="match status" value="4"/>
</dbReference>
<dbReference type="SUPFAM" id="SSF52047">
    <property type="entry name" value="RNI-like"/>
    <property type="match status" value="1"/>
</dbReference>
<proteinExistence type="predicted"/>
<dbReference type="InterPro" id="IPR032675">
    <property type="entry name" value="LRR_dom_sf"/>
</dbReference>
<dbReference type="PANTHER" id="PTHR24111:SF0">
    <property type="entry name" value="LEUCINE-RICH REPEAT-CONTAINING PROTEIN"/>
    <property type="match status" value="1"/>
</dbReference>
<name>A0A0D2VZF0_CAPO3</name>
<reference evidence="3" key="1">
    <citation type="submission" date="2011-02" db="EMBL/GenBank/DDBJ databases">
        <title>The Genome Sequence of Capsaspora owczarzaki ATCC 30864.</title>
        <authorList>
            <person name="Russ C."/>
            <person name="Cuomo C."/>
            <person name="Burger G."/>
            <person name="Gray M.W."/>
            <person name="Holland P.W.H."/>
            <person name="King N."/>
            <person name="Lang F.B.F."/>
            <person name="Roger A.J."/>
            <person name="Ruiz-Trillo I."/>
            <person name="Young S.K."/>
            <person name="Zeng Q."/>
            <person name="Gargeya S."/>
            <person name="Alvarado L."/>
            <person name="Berlin A."/>
            <person name="Chapman S.B."/>
            <person name="Chen Z."/>
            <person name="Freedman E."/>
            <person name="Gellesch M."/>
            <person name="Goldberg J."/>
            <person name="Griggs A."/>
            <person name="Gujja S."/>
            <person name="Heilman E."/>
            <person name="Heiman D."/>
            <person name="Howarth C."/>
            <person name="Mehta T."/>
            <person name="Neiman D."/>
            <person name="Pearson M."/>
            <person name="Roberts A."/>
            <person name="Saif S."/>
            <person name="Shea T."/>
            <person name="Shenoy N."/>
            <person name="Sisk P."/>
            <person name="Stolte C."/>
            <person name="Sykes S."/>
            <person name="White J."/>
            <person name="Yandava C."/>
            <person name="Haas B."/>
            <person name="Nusbaum C."/>
            <person name="Birren B."/>
        </authorList>
    </citation>
    <scope>NUCLEOTIDE SEQUENCE</scope>
    <source>
        <strain evidence="3">ATCC 30864</strain>
    </source>
</reference>
<dbReference type="PANTHER" id="PTHR24111">
    <property type="entry name" value="LEUCINE-RICH REPEAT-CONTAINING PROTEIN 34"/>
    <property type="match status" value="1"/>
</dbReference>
<dbReference type="InterPro" id="IPR001611">
    <property type="entry name" value="Leu-rich_rpt"/>
</dbReference>
<evidence type="ECO:0000313" key="2">
    <source>
        <dbReference type="EMBL" id="KJE97217.1"/>
    </source>
</evidence>
<organism evidence="2 3">
    <name type="scientific">Capsaspora owczarzaki (strain ATCC 30864)</name>
    <dbReference type="NCBI Taxonomy" id="595528"/>
    <lineage>
        <taxon>Eukaryota</taxon>
        <taxon>Filasterea</taxon>
        <taxon>Capsaspora</taxon>
    </lineage>
</organism>
<sequence length="404" mass="44727">MLSYQNMNQRQRELYDQVSNASRVLFLDDNQISDAEAQAIAEALKVNTTLDTLNLSENQIGIVGARALAEALKVNKTLKELNLRENQIGAAGAQAIGEALKVNTTLAVLSLYQNQIGDAGAQAIAEALRVNKTLKELYLHNNEIGDVGAQAIADTLKVNKMVRMLFLEENHIGNIGAQAIAEALMVNKQLWWLEVHLNCIGNAGIQAINEARHVNRTLNDLSIYRQLNPLAFSLLPRLATAEDLHNVFLLLTSGQELEDQSAALPALPNELAELIMDEAHYWQGVQHTKREWFHVDTPDRVLKVTVPQGNSIRVKAIQVLRDMSNRSDSNGSSGFDLIIRDEQGAIRYECSVKPTLVDSSLELVTILPANHPVFRQMRAGWQVQVRASKSPSDVAFESLRVGYV</sequence>
<dbReference type="SMART" id="SM00368">
    <property type="entry name" value="LRR_RI"/>
    <property type="match status" value="7"/>
</dbReference>
<evidence type="ECO:0008006" key="4">
    <source>
        <dbReference type="Google" id="ProtNLM"/>
    </source>
</evidence>
<dbReference type="AlphaFoldDB" id="A0A0D2VZF0"/>
<evidence type="ECO:0000313" key="3">
    <source>
        <dbReference type="Proteomes" id="UP000008743"/>
    </source>
</evidence>
<dbReference type="InParanoid" id="A0A0D2VZF0"/>
<evidence type="ECO:0000256" key="1">
    <source>
        <dbReference type="ARBA" id="ARBA00022737"/>
    </source>
</evidence>
<keyword evidence="1" id="KW-0677">Repeat</keyword>